<organism evidence="1">
    <name type="scientific">Cryptosporidium canis</name>
    <dbReference type="NCBI Taxonomy" id="195482"/>
    <lineage>
        <taxon>Eukaryota</taxon>
        <taxon>Sar</taxon>
        <taxon>Alveolata</taxon>
        <taxon>Apicomplexa</taxon>
        <taxon>Conoidasida</taxon>
        <taxon>Coccidia</taxon>
        <taxon>Eucoccidiorida</taxon>
        <taxon>Eimeriorina</taxon>
        <taxon>Cryptosporidiidae</taxon>
        <taxon>Cryptosporidium</taxon>
    </lineage>
</organism>
<dbReference type="Proteomes" id="UP001067231">
    <property type="component" value="Unassembled WGS sequence"/>
</dbReference>
<comment type="caution">
    <text evidence="1">The sequence shown here is derived from an EMBL/GenBank/DDBJ whole genome shotgun (WGS) entry which is preliminary data.</text>
</comment>
<name>A0A9D5DLM6_9CRYT</name>
<protein>
    <submittedName>
        <fullName evidence="1">P36-like protein</fullName>
    </submittedName>
</protein>
<sequence length="227" mass="26381">MLTTYQQKFFDWFILFKETKLCNSDKQDEIDDIFMQFSLYIYNELGIRTIASDFDMTMMTKHSGGYIDPFDDDGIIFSKSLSREFNILGSQAGRLGISISVVTFSDPMLIPSNNRDTFISGRRMIEHCLKESCAEFKVKNYYCYYPKLWQNQDQYSTLGLDYSMPPFKKYHLFKVASTDGLPPQQILFIDDDIRNCKQALNDGFIVLHVEGNDGFSLKSTNVDFYKN</sequence>
<accession>A0A9D5DLM6</accession>
<proteinExistence type="predicted"/>
<evidence type="ECO:0000313" key="1">
    <source>
        <dbReference type="EMBL" id="KAJ1613707.1"/>
    </source>
</evidence>
<dbReference type="SUPFAM" id="SSF56784">
    <property type="entry name" value="HAD-like"/>
    <property type="match status" value="1"/>
</dbReference>
<gene>
    <name evidence="1" type="ORF">OJ253_8</name>
</gene>
<dbReference type="InterPro" id="IPR036412">
    <property type="entry name" value="HAD-like_sf"/>
</dbReference>
<reference evidence="1" key="1">
    <citation type="submission" date="2022-10" db="EMBL/GenBank/DDBJ databases">
        <title>Adaptive evolution leads to modifications in subtelomeric GC content in a zoonotic Cryptosporidium species.</title>
        <authorList>
            <person name="Li J."/>
            <person name="Feng Y."/>
            <person name="Xiao L."/>
        </authorList>
    </citation>
    <scope>NUCLEOTIDE SEQUENCE</scope>
    <source>
        <strain evidence="1">33844</strain>
    </source>
</reference>
<dbReference type="AlphaFoldDB" id="A0A9D5DLM6"/>
<dbReference type="EMBL" id="JAPCXC010000001">
    <property type="protein sequence ID" value="KAJ1613707.1"/>
    <property type="molecule type" value="Genomic_DNA"/>
</dbReference>
<dbReference type="OrthoDB" id="10054414at2759"/>